<feature type="transmembrane region" description="Helical" evidence="2">
    <location>
        <begin position="61"/>
        <end position="81"/>
    </location>
</feature>
<dbReference type="RefSeq" id="WP_053515769.1">
    <property type="nucleotide sequence ID" value="NZ_CP120400.1"/>
</dbReference>
<evidence type="ECO:0000313" key="3">
    <source>
        <dbReference type="EMBL" id="OBU61232.1"/>
    </source>
</evidence>
<dbReference type="EMBL" id="LYVI01000006">
    <property type="protein sequence ID" value="OBU61232.1"/>
    <property type="molecule type" value="Genomic_DNA"/>
</dbReference>
<comment type="caution">
    <text evidence="3">The sequence shown here is derived from an EMBL/GenBank/DDBJ whole genome shotgun (WGS) entry which is preliminary data.</text>
</comment>
<protein>
    <submittedName>
        <fullName evidence="3">Uncharacterized protein</fullName>
    </submittedName>
</protein>
<dbReference type="AlphaFoldDB" id="A0AAP7GS03"/>
<keyword evidence="2" id="KW-0472">Membrane</keyword>
<sequence length="275" mass="31070">MFEDFIKGVREYISDRFMSPLGASLTVSWCAWNYKVLLIVFSGESAIRKIHLIHLVYQDFWYSAFHLAAGPVATAAFYILAFPYPSNWVYSYSLRRRKEALNLKREIDDQTVLTQEESRALRNRFTEMEVQHTTESVRLTSTIDSLKDQLKQVIEERDALAEDVAARRAASAVETPSSRPPSRPVVLKKNGEAIELDKYQWQIVNAVGRSGSNTYVRDLSVQLKIGDAAIWLVAGQLEELGLVSRGTVDDYDSGSGIRALSLTDLGLRLFIESLK</sequence>
<dbReference type="Proteomes" id="UP000092125">
    <property type="component" value="Unassembled WGS sequence"/>
</dbReference>
<evidence type="ECO:0000313" key="4">
    <source>
        <dbReference type="Proteomes" id="UP000092125"/>
    </source>
</evidence>
<proteinExistence type="predicted"/>
<evidence type="ECO:0000256" key="2">
    <source>
        <dbReference type="SAM" id="Phobius"/>
    </source>
</evidence>
<name>A0AAP7GS03_STEMA</name>
<evidence type="ECO:0000256" key="1">
    <source>
        <dbReference type="SAM" id="Coils"/>
    </source>
</evidence>
<keyword evidence="2" id="KW-1133">Transmembrane helix</keyword>
<dbReference type="SUPFAM" id="SSF46785">
    <property type="entry name" value="Winged helix' DNA-binding domain"/>
    <property type="match status" value="1"/>
</dbReference>
<reference evidence="3 4" key="1">
    <citation type="submission" date="2016-05" db="EMBL/GenBank/DDBJ databases">
        <title>Draft Genome Sequences of Stenotrophomonas maltophilia Strains Sm32COP, Sm41DVV, Sm46PAILV, SmF3, SmF22, SmSOFb1 and SmCVFa1, Isolated from Different Manures, in France.</title>
        <authorList>
            <person name="Nazaret S."/>
            <person name="Bodilis J."/>
        </authorList>
    </citation>
    <scope>NUCLEOTIDE SEQUENCE [LARGE SCALE GENOMIC DNA]</scope>
    <source>
        <strain evidence="3 4">Sm41DVV</strain>
    </source>
</reference>
<feature type="transmembrane region" description="Helical" evidence="2">
    <location>
        <begin position="21"/>
        <end position="41"/>
    </location>
</feature>
<dbReference type="InterPro" id="IPR036390">
    <property type="entry name" value="WH_DNA-bd_sf"/>
</dbReference>
<keyword evidence="1" id="KW-0175">Coiled coil</keyword>
<organism evidence="3 4">
    <name type="scientific">Stenotrophomonas maltophilia</name>
    <name type="common">Pseudomonas maltophilia</name>
    <name type="synonym">Xanthomonas maltophilia</name>
    <dbReference type="NCBI Taxonomy" id="40324"/>
    <lineage>
        <taxon>Bacteria</taxon>
        <taxon>Pseudomonadati</taxon>
        <taxon>Pseudomonadota</taxon>
        <taxon>Gammaproteobacteria</taxon>
        <taxon>Lysobacterales</taxon>
        <taxon>Lysobacteraceae</taxon>
        <taxon>Stenotrophomonas</taxon>
        <taxon>Stenotrophomonas maltophilia group</taxon>
    </lineage>
</organism>
<accession>A0AAP7GS03</accession>
<keyword evidence="2" id="KW-0812">Transmembrane</keyword>
<gene>
    <name evidence="3" type="ORF">A9K56_11040</name>
</gene>
<feature type="coiled-coil region" evidence="1">
    <location>
        <begin position="136"/>
        <end position="163"/>
    </location>
</feature>